<feature type="domain" description="Dyp-type peroxidase C-terminal" evidence="8">
    <location>
        <begin position="139"/>
        <end position="301"/>
    </location>
</feature>
<dbReference type="Pfam" id="PF20628">
    <property type="entry name" value="Dyp_perox_C"/>
    <property type="match status" value="1"/>
</dbReference>
<dbReference type="Pfam" id="PF04261">
    <property type="entry name" value="Dyp_perox_N"/>
    <property type="match status" value="1"/>
</dbReference>
<dbReference type="RefSeq" id="WP_354008511.1">
    <property type="nucleotide sequence ID" value="NZ_JBEWTA010000001.1"/>
</dbReference>
<dbReference type="InterPro" id="IPR006314">
    <property type="entry name" value="Dyp_peroxidase"/>
</dbReference>
<keyword evidence="4 9" id="KW-0560">Oxidoreductase</keyword>
<keyword evidence="3" id="KW-0479">Metal-binding</keyword>
<evidence type="ECO:0000256" key="2">
    <source>
        <dbReference type="ARBA" id="ARBA00022559"/>
    </source>
</evidence>
<comment type="cofactor">
    <cofactor evidence="1">
        <name>heme b</name>
        <dbReference type="ChEBI" id="CHEBI:60344"/>
    </cofactor>
</comment>
<dbReference type="NCBIfam" id="TIGR01413">
    <property type="entry name" value="Dyp_perox_fam"/>
    <property type="match status" value="1"/>
</dbReference>
<evidence type="ECO:0000313" key="10">
    <source>
        <dbReference type="Proteomes" id="UP001549366"/>
    </source>
</evidence>
<protein>
    <submittedName>
        <fullName evidence="9">Iron-dependent peroxidase</fullName>
        <ecNumber evidence="9">1.11.1.-</ecNumber>
    </submittedName>
</protein>
<evidence type="ECO:0000256" key="5">
    <source>
        <dbReference type="ARBA" id="ARBA00023004"/>
    </source>
</evidence>
<name>A0ABV2SKX7_9GAMM</name>
<accession>A0ABV2SKX7</accession>
<gene>
    <name evidence="9" type="ORF">V5J35_003619</name>
</gene>
<comment type="caution">
    <text evidence="9">The sequence shown here is derived from an EMBL/GenBank/DDBJ whole genome shotgun (WGS) entry which is preliminary data.</text>
</comment>
<keyword evidence="2 9" id="KW-0575">Peroxidase</keyword>
<evidence type="ECO:0000256" key="1">
    <source>
        <dbReference type="ARBA" id="ARBA00001970"/>
    </source>
</evidence>
<dbReference type="InterPro" id="IPR048328">
    <property type="entry name" value="Dyp_perox_C"/>
</dbReference>
<keyword evidence="10" id="KW-1185">Reference proteome</keyword>
<organism evidence="9 10">
    <name type="scientific">Endozoicomonas lisbonensis</name>
    <dbReference type="NCBI Taxonomy" id="3120522"/>
    <lineage>
        <taxon>Bacteria</taxon>
        <taxon>Pseudomonadati</taxon>
        <taxon>Pseudomonadota</taxon>
        <taxon>Gammaproteobacteria</taxon>
        <taxon>Oceanospirillales</taxon>
        <taxon>Endozoicomonadaceae</taxon>
        <taxon>Endozoicomonas</taxon>
    </lineage>
</organism>
<evidence type="ECO:0000259" key="8">
    <source>
        <dbReference type="Pfam" id="PF20628"/>
    </source>
</evidence>
<comment type="similarity">
    <text evidence="6">Belongs to the DyP-type peroxidase family.</text>
</comment>
<dbReference type="PANTHER" id="PTHR30521">
    <property type="entry name" value="DEFERROCHELATASE/PEROXIDASE"/>
    <property type="match status" value="1"/>
</dbReference>
<reference evidence="9 10" key="1">
    <citation type="submission" date="2024-06" db="EMBL/GenBank/DDBJ databases">
        <title>Genomic Encyclopedia of Type Strains, Phase V (KMG-V): Genome sequencing to study the core and pangenomes of soil and plant-associated prokaryotes.</title>
        <authorList>
            <person name="Whitman W."/>
        </authorList>
    </citation>
    <scope>NUCLEOTIDE SEQUENCE [LARGE SCALE GENOMIC DNA]</scope>
    <source>
        <strain evidence="9 10">NE40</strain>
    </source>
</reference>
<dbReference type="InterPro" id="IPR011008">
    <property type="entry name" value="Dimeric_a/b-barrel"/>
</dbReference>
<dbReference type="GO" id="GO:0004601">
    <property type="term" value="F:peroxidase activity"/>
    <property type="evidence" value="ECO:0007669"/>
    <property type="project" value="UniProtKB-KW"/>
</dbReference>
<evidence type="ECO:0000259" key="7">
    <source>
        <dbReference type="Pfam" id="PF04261"/>
    </source>
</evidence>
<keyword evidence="5" id="KW-0408">Iron</keyword>
<dbReference type="PANTHER" id="PTHR30521:SF0">
    <property type="entry name" value="DYP-TYPE PEROXIDASE FAMILY PROTEIN"/>
    <property type="match status" value="1"/>
</dbReference>
<dbReference type="EMBL" id="JBEWTB010000002">
    <property type="protein sequence ID" value="MET4758427.1"/>
    <property type="molecule type" value="Genomic_DNA"/>
</dbReference>
<feature type="domain" description="Dyp-type peroxidase N-terminal" evidence="7">
    <location>
        <begin position="5"/>
        <end position="136"/>
    </location>
</feature>
<sequence>MYTPQSGITPEANTDALFLTLLINRDPTSLDRIRQTSAIIPEMTAKLAGQYPDARLSSTVSFGSDAWDLLYPQSRPESLRAFPEIEDEGRLAPASAGDLLLHIRANRRDVVFQLMHDILEQLGKSILVEEEVSGFRYLDSRDLTGFVDGTENPTGDSRVSVALVGEEDSDFAAGSYIHTQRYIHHLHQWNEQPVPEQEQIIGRTKADDIEFSSEEKAPTAHIKRANIKDADGKGMEILRHSMPYGNSKEAGLLFASYCRTPLHFELMLEAMMKADEAGHYDHLMNFSTAVTGCAFFAPSVEFLKKHGSP</sequence>
<proteinExistence type="inferred from homology"/>
<dbReference type="EC" id="1.11.1.-" evidence="9"/>
<dbReference type="InterPro" id="IPR048327">
    <property type="entry name" value="Dyp_perox_N"/>
</dbReference>
<evidence type="ECO:0000256" key="3">
    <source>
        <dbReference type="ARBA" id="ARBA00022723"/>
    </source>
</evidence>
<dbReference type="Proteomes" id="UP001549366">
    <property type="component" value="Unassembled WGS sequence"/>
</dbReference>
<dbReference type="SUPFAM" id="SSF54909">
    <property type="entry name" value="Dimeric alpha+beta barrel"/>
    <property type="match status" value="1"/>
</dbReference>
<dbReference type="PROSITE" id="PS51404">
    <property type="entry name" value="DYP_PEROXIDASE"/>
    <property type="match status" value="1"/>
</dbReference>
<evidence type="ECO:0000313" key="9">
    <source>
        <dbReference type="EMBL" id="MET4758427.1"/>
    </source>
</evidence>
<evidence type="ECO:0000256" key="6">
    <source>
        <dbReference type="ARBA" id="ARBA00025737"/>
    </source>
</evidence>
<evidence type="ECO:0000256" key="4">
    <source>
        <dbReference type="ARBA" id="ARBA00023002"/>
    </source>
</evidence>